<keyword evidence="1" id="KW-1133">Transmembrane helix</keyword>
<feature type="transmembrane region" description="Helical" evidence="1">
    <location>
        <begin position="44"/>
        <end position="68"/>
    </location>
</feature>
<protein>
    <submittedName>
        <fullName evidence="4">Piezo-type mechanosensitive ion channel component 1</fullName>
    </submittedName>
</protein>
<dbReference type="Pfam" id="PF24874">
    <property type="entry name" value="Piezo_THU9_anchor"/>
    <property type="match status" value="1"/>
</dbReference>
<sequence length="398" mass="45802">MDWVWTDTTLSLSNWICVEDIYANIFILKCWREAEKKKKMLVKYTMGGFIIFSLICIVWFPLLFMSLVKSVAGVTNQPLDVSIQLSILGYEPLFTMSAQEKNLIPFSHSAFQKMTNHFATHPSAMQFIVNYMPEDVVMAKVKSDASLLWSISPASRQAMIHELINSTHFYITLRWTLLRNASLVMNEEAVGERTVRYEDVTLKQELVSMLRGTQSRPLMLENLLPKYIRGSAGPNAKLAHRLYVEHSRRSDEHHLQFFRPLSVKLQRANGSSSEAGQQWWVVKECSLSTCHSIELVLFNDKVSPSSVGLLAGYGIVGMYMSVVLVIGKFVREFFTGISRSIMYEELPCVDRVLKLCNDIFIVRETGEMEMEEKLFDKLIFLYRSPETMIKMTREKKQL</sequence>
<reference evidence="4 5" key="1">
    <citation type="journal article" date="2019" name="Mol. Ecol. Resour.">
        <title>Chromosome-level genome assembly of Triplophysa tibetana, a fish adapted to the harsh high-altitude environment of the Tibetan Plateau.</title>
        <authorList>
            <person name="Yang X."/>
            <person name="Liu H."/>
            <person name="Ma Z."/>
            <person name="Zou Y."/>
            <person name="Zou M."/>
            <person name="Mao Y."/>
            <person name="Li X."/>
            <person name="Wang H."/>
            <person name="Chen T."/>
            <person name="Wang W."/>
            <person name="Yang R."/>
        </authorList>
    </citation>
    <scope>NUCLEOTIDE SEQUENCE [LARGE SCALE GENOMIC DNA]</scope>
    <source>
        <strain evidence="4">TTIB1903HZAU</strain>
        <tissue evidence="4">Muscle</tissue>
    </source>
</reference>
<keyword evidence="1" id="KW-0812">Transmembrane</keyword>
<evidence type="ECO:0000259" key="3">
    <source>
        <dbReference type="Pfam" id="PF24874"/>
    </source>
</evidence>
<dbReference type="InterPro" id="IPR056770">
    <property type="entry name" value="Piezo_THU9_anchor"/>
</dbReference>
<evidence type="ECO:0000256" key="1">
    <source>
        <dbReference type="SAM" id="Phobius"/>
    </source>
</evidence>
<dbReference type="EMBL" id="SOYY01000010">
    <property type="protein sequence ID" value="KAA0716170.1"/>
    <property type="molecule type" value="Genomic_DNA"/>
</dbReference>
<evidence type="ECO:0000313" key="4">
    <source>
        <dbReference type="EMBL" id="KAA0716170.1"/>
    </source>
</evidence>
<evidence type="ECO:0000313" key="5">
    <source>
        <dbReference type="Proteomes" id="UP000324632"/>
    </source>
</evidence>
<evidence type="ECO:0000259" key="2">
    <source>
        <dbReference type="Pfam" id="PF12166"/>
    </source>
</evidence>
<name>A0A5A9P2P3_9TELE</name>
<dbReference type="PANTHER" id="PTHR47049">
    <property type="entry name" value="PIEZO-TYPE MECHANOSENSITIVE ION CHANNEL HOMOLOG"/>
    <property type="match status" value="1"/>
</dbReference>
<dbReference type="Pfam" id="PF12166">
    <property type="entry name" value="Piezo_cap"/>
    <property type="match status" value="1"/>
</dbReference>
<dbReference type="InterPro" id="IPR031334">
    <property type="entry name" value="Piezo_cap_dom"/>
</dbReference>
<organism evidence="4 5">
    <name type="scientific">Triplophysa tibetana</name>
    <dbReference type="NCBI Taxonomy" id="1572043"/>
    <lineage>
        <taxon>Eukaryota</taxon>
        <taxon>Metazoa</taxon>
        <taxon>Chordata</taxon>
        <taxon>Craniata</taxon>
        <taxon>Vertebrata</taxon>
        <taxon>Euteleostomi</taxon>
        <taxon>Actinopterygii</taxon>
        <taxon>Neopterygii</taxon>
        <taxon>Teleostei</taxon>
        <taxon>Ostariophysi</taxon>
        <taxon>Cypriniformes</taxon>
        <taxon>Nemacheilidae</taxon>
        <taxon>Triplophysa</taxon>
    </lineage>
</organism>
<comment type="caution">
    <text evidence="4">The sequence shown here is derived from an EMBL/GenBank/DDBJ whole genome shotgun (WGS) entry which is preliminary data.</text>
</comment>
<dbReference type="Proteomes" id="UP000324632">
    <property type="component" value="Chromosome 10"/>
</dbReference>
<keyword evidence="1" id="KW-0472">Membrane</keyword>
<keyword evidence="5" id="KW-1185">Reference proteome</keyword>
<accession>A0A5A9P2P3</accession>
<dbReference type="GO" id="GO:0008381">
    <property type="term" value="F:mechanosensitive monoatomic ion channel activity"/>
    <property type="evidence" value="ECO:0007669"/>
    <property type="project" value="InterPro"/>
</dbReference>
<feature type="domain" description="Piezo THU9 and anchor" evidence="3">
    <location>
        <begin position="1"/>
        <end position="66"/>
    </location>
</feature>
<proteinExistence type="predicted"/>
<dbReference type="GO" id="GO:0016020">
    <property type="term" value="C:membrane"/>
    <property type="evidence" value="ECO:0007669"/>
    <property type="project" value="InterPro"/>
</dbReference>
<dbReference type="InterPro" id="IPR027272">
    <property type="entry name" value="Piezo"/>
</dbReference>
<feature type="domain" description="Piezo non-specific cation channel cap" evidence="2">
    <location>
        <begin position="105"/>
        <end position="394"/>
    </location>
</feature>
<gene>
    <name evidence="4" type="ORF">E1301_Tti019908</name>
</gene>
<dbReference type="PANTHER" id="PTHR47049:SF7">
    <property type="entry name" value="PIEZO-TYPE MECHANOSENSITIVE ION CHANNEL COMPONENT 2 ISOFORM X1"/>
    <property type="match status" value="1"/>
</dbReference>
<feature type="transmembrane region" description="Helical" evidence="1">
    <location>
        <begin position="307"/>
        <end position="330"/>
    </location>
</feature>
<dbReference type="AlphaFoldDB" id="A0A5A9P2P3"/>